<dbReference type="EMBL" id="UPXX01000032">
    <property type="protein sequence ID" value="VBB47672.1"/>
    <property type="molecule type" value="Genomic_DNA"/>
</dbReference>
<dbReference type="Gene3D" id="3.90.550.10">
    <property type="entry name" value="Spore Coat Polysaccharide Biosynthesis Protein SpsA, Chain A"/>
    <property type="match status" value="1"/>
</dbReference>
<reference evidence="3" key="1">
    <citation type="submission" date="2018-07" db="EMBL/GenBank/DDBJ databases">
        <authorList>
            <consortium name="Genoscope - CEA"/>
            <person name="William W."/>
        </authorList>
    </citation>
    <scope>NUCLEOTIDE SEQUENCE</scope>
    <source>
        <strain evidence="3">IK1</strain>
    </source>
</reference>
<dbReference type="Pfam" id="PF00535">
    <property type="entry name" value="Glycos_transf_2"/>
    <property type="match status" value="1"/>
</dbReference>
<keyword evidence="1" id="KW-1133">Transmembrane helix</keyword>
<dbReference type="SUPFAM" id="SSF53448">
    <property type="entry name" value="Nucleotide-diphospho-sugar transferases"/>
    <property type="match status" value="1"/>
</dbReference>
<dbReference type="PANTHER" id="PTHR43179">
    <property type="entry name" value="RHAMNOSYLTRANSFERASE WBBL"/>
    <property type="match status" value="1"/>
</dbReference>
<proteinExistence type="predicted"/>
<sequence length="312" mass="35630">MPAMPANLEISFIVVNWNTREYLLACLESIHRTVTDIPFEIILVDNASLDGSVEAVEKRFPEVHIIRNETNRGFAAANNQAFTPMRGRYALLLNTDAVLLDGAVKELHTFMETQTDAAMACGQLLNRDGTRQRSVAAFPSWLTLIANETLLSLLFPRKHPGKHRCPATPHPVDSCIGACLMVRSSAIREVGGFDERYFFFFEETDWALQMKKAGWSSYLVPQARIIHDQGQSVGQNVRARIHFYRSRYRYLRKWHPRSFVLLWTLVFLRLLVNTLLASAGVLLSFGTARALRRRLKVYIQLIFWHLKGCPEP</sequence>
<evidence type="ECO:0000256" key="1">
    <source>
        <dbReference type="SAM" id="Phobius"/>
    </source>
</evidence>
<organism evidence="3">
    <name type="scientific">Uncultured Desulfatiglans sp</name>
    <dbReference type="NCBI Taxonomy" id="1748965"/>
    <lineage>
        <taxon>Bacteria</taxon>
        <taxon>Pseudomonadati</taxon>
        <taxon>Thermodesulfobacteriota</taxon>
        <taxon>Desulfobacteria</taxon>
        <taxon>Desulfatiglandales</taxon>
        <taxon>Desulfatiglandaceae</taxon>
        <taxon>Desulfatiglans</taxon>
        <taxon>environmental samples</taxon>
    </lineage>
</organism>
<dbReference type="AlphaFoldDB" id="A0A653AHV9"/>
<feature type="domain" description="Glycosyltransferase 2-like" evidence="2">
    <location>
        <begin position="11"/>
        <end position="190"/>
    </location>
</feature>
<dbReference type="EC" id="2.4.-.-" evidence="3"/>
<protein>
    <submittedName>
        <fullName evidence="3">Glycosyltransferase, group 2 family protein</fullName>
        <ecNumber evidence="3">2.4.-.-</ecNumber>
    </submittedName>
</protein>
<dbReference type="GO" id="GO:0016757">
    <property type="term" value="F:glycosyltransferase activity"/>
    <property type="evidence" value="ECO:0007669"/>
    <property type="project" value="UniProtKB-KW"/>
</dbReference>
<keyword evidence="3" id="KW-0328">Glycosyltransferase</keyword>
<keyword evidence="1" id="KW-0472">Membrane</keyword>
<gene>
    <name evidence="3" type="ORF">TRIP_B50467</name>
</gene>
<keyword evidence="3" id="KW-0808">Transferase</keyword>
<accession>A0A653AHV9</accession>
<dbReference type="PANTHER" id="PTHR43179:SF7">
    <property type="entry name" value="RHAMNOSYLTRANSFERASE WBBL"/>
    <property type="match status" value="1"/>
</dbReference>
<evidence type="ECO:0000259" key="2">
    <source>
        <dbReference type="Pfam" id="PF00535"/>
    </source>
</evidence>
<keyword evidence="1" id="KW-0812">Transmembrane</keyword>
<feature type="transmembrane region" description="Helical" evidence="1">
    <location>
        <begin position="260"/>
        <end position="286"/>
    </location>
</feature>
<dbReference type="InterPro" id="IPR029044">
    <property type="entry name" value="Nucleotide-diphossugar_trans"/>
</dbReference>
<dbReference type="CDD" id="cd04186">
    <property type="entry name" value="GT_2_like_c"/>
    <property type="match status" value="1"/>
</dbReference>
<evidence type="ECO:0000313" key="3">
    <source>
        <dbReference type="EMBL" id="VBB47672.1"/>
    </source>
</evidence>
<name>A0A653AHV9_UNCDX</name>
<dbReference type="InterPro" id="IPR001173">
    <property type="entry name" value="Glyco_trans_2-like"/>
</dbReference>